<dbReference type="Proteomes" id="UP000324222">
    <property type="component" value="Unassembled WGS sequence"/>
</dbReference>
<keyword evidence="2" id="KW-1185">Reference proteome</keyword>
<organism evidence="1 2">
    <name type="scientific">Portunus trituberculatus</name>
    <name type="common">Swimming crab</name>
    <name type="synonym">Neptunus trituberculatus</name>
    <dbReference type="NCBI Taxonomy" id="210409"/>
    <lineage>
        <taxon>Eukaryota</taxon>
        <taxon>Metazoa</taxon>
        <taxon>Ecdysozoa</taxon>
        <taxon>Arthropoda</taxon>
        <taxon>Crustacea</taxon>
        <taxon>Multicrustacea</taxon>
        <taxon>Malacostraca</taxon>
        <taxon>Eumalacostraca</taxon>
        <taxon>Eucarida</taxon>
        <taxon>Decapoda</taxon>
        <taxon>Pleocyemata</taxon>
        <taxon>Brachyura</taxon>
        <taxon>Eubrachyura</taxon>
        <taxon>Portunoidea</taxon>
        <taxon>Portunidae</taxon>
        <taxon>Portuninae</taxon>
        <taxon>Portunus</taxon>
    </lineage>
</organism>
<dbReference type="AlphaFoldDB" id="A0A5B7ILJ1"/>
<dbReference type="EMBL" id="VSRR010060152">
    <property type="protein sequence ID" value="MPC82576.1"/>
    <property type="molecule type" value="Genomic_DNA"/>
</dbReference>
<reference evidence="1 2" key="1">
    <citation type="submission" date="2019-05" db="EMBL/GenBank/DDBJ databases">
        <title>Another draft genome of Portunus trituberculatus and its Hox gene families provides insights of decapod evolution.</title>
        <authorList>
            <person name="Jeong J.-H."/>
            <person name="Song I."/>
            <person name="Kim S."/>
            <person name="Choi T."/>
            <person name="Kim D."/>
            <person name="Ryu S."/>
            <person name="Kim W."/>
        </authorList>
    </citation>
    <scope>NUCLEOTIDE SEQUENCE [LARGE SCALE GENOMIC DNA]</scope>
    <source>
        <tissue evidence="1">Muscle</tissue>
    </source>
</reference>
<comment type="caution">
    <text evidence="1">The sequence shown here is derived from an EMBL/GenBank/DDBJ whole genome shotgun (WGS) entry which is preliminary data.</text>
</comment>
<evidence type="ECO:0000313" key="2">
    <source>
        <dbReference type="Proteomes" id="UP000324222"/>
    </source>
</evidence>
<sequence>MWRSGSQKNNNFQQVLTRMIMHRMNALGGVRDPAWRNDVITVAAGHGEVGKWVVGLAISE</sequence>
<name>A0A5B7ILJ1_PORTR</name>
<proteinExistence type="predicted"/>
<accession>A0A5B7ILJ1</accession>
<gene>
    <name evidence="1" type="ORF">E2C01_077250</name>
</gene>
<evidence type="ECO:0000313" key="1">
    <source>
        <dbReference type="EMBL" id="MPC82576.1"/>
    </source>
</evidence>
<protein>
    <submittedName>
        <fullName evidence="1">Uncharacterized protein</fullName>
    </submittedName>
</protein>